<feature type="domain" description="Glycosyltransferase 61 catalytic" evidence="2">
    <location>
        <begin position="352"/>
        <end position="455"/>
    </location>
</feature>
<dbReference type="Pfam" id="PF04577">
    <property type="entry name" value="Glyco_transf_61"/>
    <property type="match status" value="1"/>
</dbReference>
<gene>
    <name evidence="3" type="ORF">DBRI00130_LOCUS2193</name>
</gene>
<feature type="compositionally biased region" description="Basic and acidic residues" evidence="1">
    <location>
        <begin position="52"/>
        <end position="67"/>
    </location>
</feature>
<dbReference type="EMBL" id="HBNS01002727">
    <property type="protein sequence ID" value="CAE4582334.1"/>
    <property type="molecule type" value="Transcribed_RNA"/>
</dbReference>
<evidence type="ECO:0000256" key="1">
    <source>
        <dbReference type="SAM" id="MobiDB-lite"/>
    </source>
</evidence>
<dbReference type="GO" id="GO:0016757">
    <property type="term" value="F:glycosyltransferase activity"/>
    <property type="evidence" value="ECO:0007669"/>
    <property type="project" value="InterPro"/>
</dbReference>
<name>A0A7S4VG72_9STRA</name>
<reference evidence="3" key="1">
    <citation type="submission" date="2021-01" db="EMBL/GenBank/DDBJ databases">
        <authorList>
            <person name="Corre E."/>
            <person name="Pelletier E."/>
            <person name="Niang G."/>
            <person name="Scheremetjew M."/>
            <person name="Finn R."/>
            <person name="Kale V."/>
            <person name="Holt S."/>
            <person name="Cochrane G."/>
            <person name="Meng A."/>
            <person name="Brown T."/>
            <person name="Cohen L."/>
        </authorList>
    </citation>
    <scope>NUCLEOTIDE SEQUENCE</scope>
    <source>
        <strain evidence="3">GSO104</strain>
    </source>
</reference>
<organism evidence="3">
    <name type="scientific">Ditylum brightwellii</name>
    <dbReference type="NCBI Taxonomy" id="49249"/>
    <lineage>
        <taxon>Eukaryota</taxon>
        <taxon>Sar</taxon>
        <taxon>Stramenopiles</taxon>
        <taxon>Ochrophyta</taxon>
        <taxon>Bacillariophyta</taxon>
        <taxon>Mediophyceae</taxon>
        <taxon>Lithodesmiophycidae</taxon>
        <taxon>Lithodesmiales</taxon>
        <taxon>Lithodesmiaceae</taxon>
        <taxon>Ditylum</taxon>
    </lineage>
</organism>
<evidence type="ECO:0000313" key="3">
    <source>
        <dbReference type="EMBL" id="CAE4582334.1"/>
    </source>
</evidence>
<dbReference type="InterPro" id="IPR049625">
    <property type="entry name" value="Glyco_transf_61_cat"/>
</dbReference>
<evidence type="ECO:0000259" key="2">
    <source>
        <dbReference type="Pfam" id="PF04577"/>
    </source>
</evidence>
<feature type="region of interest" description="Disordered" evidence="1">
    <location>
        <begin position="52"/>
        <end position="83"/>
    </location>
</feature>
<proteinExistence type="predicted"/>
<dbReference type="AlphaFoldDB" id="A0A7S4VG72"/>
<protein>
    <recommendedName>
        <fullName evidence="2">Glycosyltransferase 61 catalytic domain-containing protein</fullName>
    </recommendedName>
</protein>
<accession>A0A7S4VG72</accession>
<sequence>MVQQRAAKTRSRTALSFLFAFLGLLLFINQIAILKQLKSDNNDEKDFALRLEGMHGNKQEQEKEERSKKTKAKGKPSGPPDGYFNHFPVYYQDFKEGFHSNAHCIGDNFGEEAWKFRSCHFQNLCFDTEDREFVMFTSPEQHKLEEALEKPQSDTFWTASSKNTSVSVGGMNPKWNDEHKLLKWYPTLRDANDDLKSQGGYFMLQTDKVLIPWHSMAGHNPGHLVWDDFLPLYKLITAFDLIDKDMVLIRYDLTLAMWAGCQRQWEKCRPILKKFLPLLGTHLNMTSSQNDTSLELVVDGEQLSRKSKYVCAPNGAAGLGYLTDHFKSYHGWHPDDYKMALNTGRGGQMYQFRNWMVDNVYEEKRDERKISKAPYRIIISNFSSDKGPRTVSFNHLATNIRYRLGHKYKLDIKEVVLNTMSIKEQVQLTADAAIFISMCGGGAVTSMFLPKGASLLLYYTAAGHGRHPNTPARLDWDLLNNIGYIRVHWLPKPRQMFLKPIVGQNENGNDDLDFVLNLLDHELDIISHFDDYK</sequence>